<comment type="subunit">
    <text evidence="8">Monomer.</text>
</comment>
<comment type="caution">
    <text evidence="10">The sequence shown here is derived from an EMBL/GenBank/DDBJ whole genome shotgun (WGS) entry which is preliminary data.</text>
</comment>
<evidence type="ECO:0000256" key="2">
    <source>
        <dbReference type="ARBA" id="ARBA00022679"/>
    </source>
</evidence>
<dbReference type="Gene3D" id="3.90.550.10">
    <property type="entry name" value="Spore Coat Polysaccharide Biosynthesis Protein SpsA, Chain A"/>
    <property type="match status" value="1"/>
</dbReference>
<evidence type="ECO:0000256" key="1">
    <source>
        <dbReference type="ARBA" id="ARBA00022490"/>
    </source>
</evidence>
<comment type="function">
    <text evidence="8">Transfers a GMP moiety from GTP to Mo-molybdopterin (Mo-MPT) cofactor (Moco or molybdenum cofactor) to form Mo-molybdopterin guanine dinucleotide (Mo-MGD) cofactor.</text>
</comment>
<dbReference type="InterPro" id="IPR029044">
    <property type="entry name" value="Nucleotide-diphossugar_trans"/>
</dbReference>
<dbReference type="Proteomes" id="UP001156140">
    <property type="component" value="Unassembled WGS sequence"/>
</dbReference>
<reference evidence="10" key="1">
    <citation type="submission" date="2022-03" db="EMBL/GenBank/DDBJ databases">
        <title>The complete genome sequence of a Methyloterrigena soli.</title>
        <authorList>
            <person name="Zi Z."/>
        </authorList>
    </citation>
    <scope>NUCLEOTIDE SEQUENCE</scope>
    <source>
        <strain evidence="10">M48</strain>
    </source>
</reference>
<sequence>MRAAAVILAGGLGTRLGGVRKATLKLGGIRLLDRVLPALAEADSILVSTGSLPAGALALPAGTEPVPDLLPISQGPLAGLVAAVDALAKASHPPEALICVAVDTPFLPPDFFARMRDSLGDDVSASLACYADQPYPTNSAWRLAAVADLPARLLGGHAPFSLKSVAKELSATHVNWPTTAAGDPFANVNTLSELMNFEKKLQSSTASRK</sequence>
<dbReference type="RefSeq" id="WP_281735758.1">
    <property type="nucleotide sequence ID" value="NZ_JAKETQ010000001.1"/>
</dbReference>
<feature type="binding site" evidence="8">
    <location>
        <position position="21"/>
    </location>
    <ligand>
        <name>GTP</name>
        <dbReference type="ChEBI" id="CHEBI:37565"/>
    </ligand>
</feature>
<keyword evidence="3 8" id="KW-0479">Metal-binding</keyword>
<comment type="subcellular location">
    <subcellularLocation>
        <location evidence="8">Cytoplasm</location>
    </subcellularLocation>
</comment>
<organism evidence="10 11">
    <name type="scientific">Paradevosia shaoguanensis</name>
    <dbReference type="NCBI Taxonomy" id="1335043"/>
    <lineage>
        <taxon>Bacteria</taxon>
        <taxon>Pseudomonadati</taxon>
        <taxon>Pseudomonadota</taxon>
        <taxon>Alphaproteobacteria</taxon>
        <taxon>Hyphomicrobiales</taxon>
        <taxon>Devosiaceae</taxon>
        <taxon>Paradevosia</taxon>
    </lineage>
</organism>
<keyword evidence="11" id="KW-1185">Reference proteome</keyword>
<evidence type="ECO:0000256" key="5">
    <source>
        <dbReference type="ARBA" id="ARBA00022842"/>
    </source>
</evidence>
<proteinExistence type="inferred from homology"/>
<feature type="binding site" evidence="8">
    <location>
        <position position="103"/>
    </location>
    <ligand>
        <name>Mg(2+)</name>
        <dbReference type="ChEBI" id="CHEBI:18420"/>
    </ligand>
</feature>
<name>A0AA41QP90_9HYPH</name>
<feature type="binding site" evidence="8">
    <location>
        <begin position="8"/>
        <end position="10"/>
    </location>
    <ligand>
        <name>GTP</name>
        <dbReference type="ChEBI" id="CHEBI:37565"/>
    </ligand>
</feature>
<comment type="cofactor">
    <cofactor evidence="8">
        <name>Mg(2+)</name>
        <dbReference type="ChEBI" id="CHEBI:18420"/>
    </cofactor>
</comment>
<evidence type="ECO:0000313" key="10">
    <source>
        <dbReference type="EMBL" id="MCI0127146.1"/>
    </source>
</evidence>
<evidence type="ECO:0000313" key="11">
    <source>
        <dbReference type="Proteomes" id="UP001156140"/>
    </source>
</evidence>
<dbReference type="PANTHER" id="PTHR19136">
    <property type="entry name" value="MOLYBDENUM COFACTOR GUANYLYLTRANSFERASE"/>
    <property type="match status" value="1"/>
</dbReference>
<comment type="caution">
    <text evidence="8">Lacks conserved residue(s) required for the propagation of feature annotation.</text>
</comment>
<keyword evidence="2 8" id="KW-0808">Transferase</keyword>
<dbReference type="GO" id="GO:0005525">
    <property type="term" value="F:GTP binding"/>
    <property type="evidence" value="ECO:0007669"/>
    <property type="project" value="UniProtKB-UniRule"/>
</dbReference>
<keyword evidence="1 8" id="KW-0963">Cytoplasm</keyword>
<keyword evidence="7 8" id="KW-0501">Molybdenum cofactor biosynthesis</keyword>
<keyword evidence="5 8" id="KW-0460">Magnesium</keyword>
<comment type="domain">
    <text evidence="8">The N-terminal domain determines nucleotide recognition and specific binding, while the C-terminal domain determines the specific binding to the target protein.</text>
</comment>
<dbReference type="InterPro" id="IPR013482">
    <property type="entry name" value="Molybde_CF_guanTrfase"/>
</dbReference>
<dbReference type="CDD" id="cd02503">
    <property type="entry name" value="MobA"/>
    <property type="match status" value="1"/>
</dbReference>
<feature type="binding site" evidence="8">
    <location>
        <position position="103"/>
    </location>
    <ligand>
        <name>GTP</name>
        <dbReference type="ChEBI" id="CHEBI:37565"/>
    </ligand>
</feature>
<gene>
    <name evidence="8" type="primary">mobA</name>
    <name evidence="10" type="ORF">ML536_09940</name>
</gene>
<dbReference type="GO" id="GO:0061603">
    <property type="term" value="F:molybdenum cofactor guanylyltransferase activity"/>
    <property type="evidence" value="ECO:0007669"/>
    <property type="project" value="UniProtKB-EC"/>
</dbReference>
<dbReference type="SUPFAM" id="SSF53448">
    <property type="entry name" value="Nucleotide-diphospho-sugar transferases"/>
    <property type="match status" value="1"/>
</dbReference>
<keyword evidence="10" id="KW-0548">Nucleotidyltransferase</keyword>
<feature type="domain" description="MobA-like NTP transferase" evidence="9">
    <location>
        <begin position="5"/>
        <end position="150"/>
    </location>
</feature>
<dbReference type="GO" id="GO:0005737">
    <property type="term" value="C:cytoplasm"/>
    <property type="evidence" value="ECO:0007669"/>
    <property type="project" value="UniProtKB-SubCell"/>
</dbReference>
<dbReference type="HAMAP" id="MF_00316">
    <property type="entry name" value="MobA"/>
    <property type="match status" value="1"/>
</dbReference>
<comment type="catalytic activity">
    <reaction evidence="8">
        <text>Mo-molybdopterin + GTP + H(+) = Mo-molybdopterin guanine dinucleotide + diphosphate</text>
        <dbReference type="Rhea" id="RHEA:34243"/>
        <dbReference type="ChEBI" id="CHEBI:15378"/>
        <dbReference type="ChEBI" id="CHEBI:33019"/>
        <dbReference type="ChEBI" id="CHEBI:37565"/>
        <dbReference type="ChEBI" id="CHEBI:71302"/>
        <dbReference type="ChEBI" id="CHEBI:71310"/>
        <dbReference type="EC" id="2.7.7.77"/>
    </reaction>
</comment>
<dbReference type="EMBL" id="JALAZD010000001">
    <property type="protein sequence ID" value="MCI0127146.1"/>
    <property type="molecule type" value="Genomic_DNA"/>
</dbReference>
<dbReference type="InterPro" id="IPR025877">
    <property type="entry name" value="MobA-like_NTP_Trfase"/>
</dbReference>
<evidence type="ECO:0000256" key="3">
    <source>
        <dbReference type="ARBA" id="ARBA00022723"/>
    </source>
</evidence>
<evidence type="ECO:0000256" key="6">
    <source>
        <dbReference type="ARBA" id="ARBA00023134"/>
    </source>
</evidence>
<comment type="similarity">
    <text evidence="8">Belongs to the MobA family.</text>
</comment>
<accession>A0AA41QP90</accession>
<protein>
    <recommendedName>
        <fullName evidence="8">Molybdenum cofactor guanylyltransferase</fullName>
        <shortName evidence="8">MoCo guanylyltransferase</shortName>
        <ecNumber evidence="8">2.7.7.77</ecNumber>
    </recommendedName>
    <alternativeName>
        <fullName evidence="8">GTP:molybdopterin guanylyltransferase</fullName>
    </alternativeName>
    <alternativeName>
        <fullName evidence="8">Mo-MPT guanylyltransferase</fullName>
    </alternativeName>
    <alternativeName>
        <fullName evidence="8">Molybdopterin guanylyltransferase</fullName>
    </alternativeName>
    <alternativeName>
        <fullName evidence="8">Molybdopterin-guanine dinucleotide synthase</fullName>
        <shortName evidence="8">MGD synthase</shortName>
    </alternativeName>
</protein>
<keyword evidence="4 8" id="KW-0547">Nucleotide-binding</keyword>
<keyword evidence="6 8" id="KW-0342">GTP-binding</keyword>
<feature type="binding site" evidence="8">
    <location>
        <position position="68"/>
    </location>
    <ligand>
        <name>GTP</name>
        <dbReference type="ChEBI" id="CHEBI:37565"/>
    </ligand>
</feature>
<dbReference type="GO" id="GO:0046872">
    <property type="term" value="F:metal ion binding"/>
    <property type="evidence" value="ECO:0007669"/>
    <property type="project" value="UniProtKB-KW"/>
</dbReference>
<evidence type="ECO:0000256" key="4">
    <source>
        <dbReference type="ARBA" id="ARBA00022741"/>
    </source>
</evidence>
<dbReference type="AlphaFoldDB" id="A0AA41QP90"/>
<evidence type="ECO:0000256" key="7">
    <source>
        <dbReference type="ARBA" id="ARBA00023150"/>
    </source>
</evidence>
<dbReference type="Pfam" id="PF12804">
    <property type="entry name" value="NTP_transf_3"/>
    <property type="match status" value="1"/>
</dbReference>
<evidence type="ECO:0000256" key="8">
    <source>
        <dbReference type="HAMAP-Rule" id="MF_00316"/>
    </source>
</evidence>
<evidence type="ECO:0000259" key="9">
    <source>
        <dbReference type="Pfam" id="PF12804"/>
    </source>
</evidence>
<dbReference type="GO" id="GO:0006777">
    <property type="term" value="P:Mo-molybdopterin cofactor biosynthetic process"/>
    <property type="evidence" value="ECO:0007669"/>
    <property type="project" value="UniProtKB-KW"/>
</dbReference>
<dbReference type="PANTHER" id="PTHR19136:SF81">
    <property type="entry name" value="MOLYBDENUM COFACTOR GUANYLYLTRANSFERASE"/>
    <property type="match status" value="1"/>
</dbReference>
<dbReference type="EC" id="2.7.7.77" evidence="8"/>